<organism evidence="4 5">
    <name type="scientific">Nanchangia anserum</name>
    <dbReference type="NCBI Taxonomy" id="2692125"/>
    <lineage>
        <taxon>Bacteria</taxon>
        <taxon>Bacillati</taxon>
        <taxon>Actinomycetota</taxon>
        <taxon>Actinomycetes</taxon>
        <taxon>Actinomycetales</taxon>
        <taxon>Actinomycetaceae</taxon>
        <taxon>Nanchangia</taxon>
    </lineage>
</organism>
<dbReference type="FunFam" id="3.20.20.100:FF:000004">
    <property type="entry name" value="Oxidoreductase, aldo/keto reductase"/>
    <property type="match status" value="1"/>
</dbReference>
<accession>A0A8I0KR74</accession>
<dbReference type="Pfam" id="PF00248">
    <property type="entry name" value="Aldo_ket_red"/>
    <property type="match status" value="1"/>
</dbReference>
<keyword evidence="1" id="KW-0560">Oxidoreductase</keyword>
<feature type="region of interest" description="Disordered" evidence="2">
    <location>
        <begin position="214"/>
        <end position="233"/>
    </location>
</feature>
<gene>
    <name evidence="4" type="ORF">H8R10_02765</name>
</gene>
<name>A0A8I0KR74_9ACTO</name>
<evidence type="ECO:0000313" key="5">
    <source>
        <dbReference type="Proteomes" id="UP000627538"/>
    </source>
</evidence>
<dbReference type="AlphaFoldDB" id="A0A8I0KR74"/>
<dbReference type="Gene3D" id="3.20.20.100">
    <property type="entry name" value="NADP-dependent oxidoreductase domain"/>
    <property type="match status" value="1"/>
</dbReference>
<evidence type="ECO:0000256" key="2">
    <source>
        <dbReference type="SAM" id="MobiDB-lite"/>
    </source>
</evidence>
<dbReference type="EMBL" id="JACRUO010000001">
    <property type="protein sequence ID" value="MBD3689152.1"/>
    <property type="molecule type" value="Genomic_DNA"/>
</dbReference>
<feature type="domain" description="NADP-dependent oxidoreductase" evidence="3">
    <location>
        <begin position="15"/>
        <end position="310"/>
    </location>
</feature>
<dbReference type="GO" id="GO:0016491">
    <property type="term" value="F:oxidoreductase activity"/>
    <property type="evidence" value="ECO:0007669"/>
    <property type="project" value="UniProtKB-KW"/>
</dbReference>
<dbReference type="SUPFAM" id="SSF51430">
    <property type="entry name" value="NAD(P)-linked oxidoreductase"/>
    <property type="match status" value="1"/>
</dbReference>
<dbReference type="PANTHER" id="PTHR43364">
    <property type="entry name" value="NADH-SPECIFIC METHYLGLYOXAL REDUCTASE-RELATED"/>
    <property type="match status" value="1"/>
</dbReference>
<dbReference type="RefSeq" id="WP_191071220.1">
    <property type="nucleotide sequence ID" value="NZ_CP060506.1"/>
</dbReference>
<comment type="caution">
    <text evidence="4">The sequence shown here is derived from an EMBL/GenBank/DDBJ whole genome shotgun (WGS) entry which is preliminary data.</text>
</comment>
<dbReference type="InterPro" id="IPR036812">
    <property type="entry name" value="NAD(P)_OxRdtase_dom_sf"/>
</dbReference>
<dbReference type="GO" id="GO:0005829">
    <property type="term" value="C:cytosol"/>
    <property type="evidence" value="ECO:0007669"/>
    <property type="project" value="UniProtKB-ARBA"/>
</dbReference>
<dbReference type="InterPro" id="IPR050523">
    <property type="entry name" value="AKR_Detox_Biosynth"/>
</dbReference>
<keyword evidence="5" id="KW-1185">Reference proteome</keyword>
<dbReference type="PRINTS" id="PR00069">
    <property type="entry name" value="ALDKETRDTASE"/>
</dbReference>
<dbReference type="InterPro" id="IPR020471">
    <property type="entry name" value="AKR"/>
</dbReference>
<evidence type="ECO:0000256" key="1">
    <source>
        <dbReference type="ARBA" id="ARBA00023002"/>
    </source>
</evidence>
<reference evidence="4 5" key="1">
    <citation type="submission" date="2020-08" db="EMBL/GenBank/DDBJ databases">
        <title>Winkia gen. nov., sp. nov., isolated from faeces of the Anser albifrons in China.</title>
        <authorList>
            <person name="Liu Q."/>
        </authorList>
    </citation>
    <scope>NUCLEOTIDE SEQUENCE [LARGE SCALE GENOMIC DNA]</scope>
    <source>
        <strain evidence="4 5">C62</strain>
    </source>
</reference>
<dbReference type="CDD" id="cd19079">
    <property type="entry name" value="AKR_EcYajO-like"/>
    <property type="match status" value="1"/>
</dbReference>
<proteinExistence type="predicted"/>
<dbReference type="Proteomes" id="UP000627538">
    <property type="component" value="Unassembled WGS sequence"/>
</dbReference>
<dbReference type="InterPro" id="IPR023210">
    <property type="entry name" value="NADP_OxRdtase_dom"/>
</dbReference>
<sequence>MKYLSLPGIDTPVSPICLGGMTFGEAGHGWHQWTLDADDTRDIIGYAFERGITFIDTANSYAHGTSEDYIGRALRDLGIPREKVVLASKVFYNDGGTSARAIRREIEGSLRRLRTDYLDLYILHRFDYSTPIEETLSTLDDLVRSGKIRAIGASEMYAYQFHNMIHAAEINGWVGFSTMQCHHNLLYRENERELLRVCRQYGVVPTPYSPLASGHLTRPTWDTESTRSQTDETMRSKYDAERDNALPIIARVKEVADKHGVEMAQVALAWQWSHGPAVPVVGCSRRQRVDQAIAATTLQLSSDDIAYLEEPYIPRALVGPLAHPGEAALAGEYRA</sequence>
<evidence type="ECO:0000259" key="3">
    <source>
        <dbReference type="Pfam" id="PF00248"/>
    </source>
</evidence>
<dbReference type="PANTHER" id="PTHR43364:SF4">
    <property type="entry name" value="NAD(P)-LINKED OXIDOREDUCTASE SUPERFAMILY PROTEIN"/>
    <property type="match status" value="1"/>
</dbReference>
<evidence type="ECO:0000313" key="4">
    <source>
        <dbReference type="EMBL" id="MBD3689152.1"/>
    </source>
</evidence>
<protein>
    <submittedName>
        <fullName evidence="4">Aldo/keto reductase</fullName>
    </submittedName>
</protein>